<organism evidence="1 2">
    <name type="scientific">Coniosporium tulheliwenetii</name>
    <dbReference type="NCBI Taxonomy" id="3383036"/>
    <lineage>
        <taxon>Eukaryota</taxon>
        <taxon>Fungi</taxon>
        <taxon>Dikarya</taxon>
        <taxon>Ascomycota</taxon>
        <taxon>Pezizomycotina</taxon>
        <taxon>Dothideomycetes</taxon>
        <taxon>Dothideomycetes incertae sedis</taxon>
        <taxon>Coniosporium</taxon>
    </lineage>
</organism>
<dbReference type="Proteomes" id="UP001172680">
    <property type="component" value="Unassembled WGS sequence"/>
</dbReference>
<gene>
    <name evidence="1" type="ORF">H2199_007339</name>
</gene>
<name>A0ACC2YR19_9PEZI</name>
<evidence type="ECO:0000313" key="1">
    <source>
        <dbReference type="EMBL" id="KAJ9637844.1"/>
    </source>
</evidence>
<dbReference type="EMBL" id="JAPDRP010000022">
    <property type="protein sequence ID" value="KAJ9637844.1"/>
    <property type="molecule type" value="Genomic_DNA"/>
</dbReference>
<accession>A0ACC2YR19</accession>
<evidence type="ECO:0000313" key="2">
    <source>
        <dbReference type="Proteomes" id="UP001172680"/>
    </source>
</evidence>
<keyword evidence="2" id="KW-1185">Reference proteome</keyword>
<reference evidence="1" key="1">
    <citation type="submission" date="2022-10" db="EMBL/GenBank/DDBJ databases">
        <title>Culturing micro-colonial fungi from biological soil crusts in the Mojave desert and describing Neophaeococcomyces mojavensis, and introducing the new genera and species Taxawa tesnikishii.</title>
        <authorList>
            <person name="Kurbessoian T."/>
            <person name="Stajich J.E."/>
        </authorList>
    </citation>
    <scope>NUCLEOTIDE SEQUENCE</scope>
    <source>
        <strain evidence="1">JES_115</strain>
    </source>
</reference>
<comment type="caution">
    <text evidence="1">The sequence shown here is derived from an EMBL/GenBank/DDBJ whole genome shotgun (WGS) entry which is preliminary data.</text>
</comment>
<protein>
    <submittedName>
        <fullName evidence="1">Uncharacterized protein</fullName>
    </submittedName>
</protein>
<sequence>MYDPTRDTYHLLYQWHPNHVNWGNISWGHATSKDLITWYDVGPEPAWQNDNAQAIGTGPVGTYDGLGIFSGTAQPVNIHGMVDGTLLAFYTSVSYLPTNWRIPYYPGTETQSLAYSTDGGLNWQKYDGNPVIRTPPPGWNLTGWRDPFFLPWPEMDALLGQTSPHYYAVFGSGIKGVGPRIPFYSAPASDLTQWTFLGALWEPAANTSLGSVLETGLYGFNFEVSGFFSLYDAMGEIHYFVEMGAEGGNSSVRAIDRWALWNEGTVSRRENGSAAFNPVSGGAADWGNLYALTSFNDTKNNRRVEWGWAPEDMGDFALTQQGFQGCMALPRERFVHVTKGVQDVNDELTQPGNFRATRQADGTYTSYTLGVMPLNEVVRAITKRARRVKVDHRRGRCDRPKKLMSSSSNHFKLYAELTDVTGPAGFQVGVSPDGSEYTNIYFNPSNYTINVDRMHSSLINQFANFTNVGYFYPYTIAGKTEPLRMTVFLDGSLLEIYVNDRFSLTTRIYPSRADSTGFGLYVAQGVSAEVKHLEAYDGLLNVWPDRPLNSSSPLVFDTPEETNNYTWWPGN</sequence>
<proteinExistence type="predicted"/>